<evidence type="ECO:0000256" key="8">
    <source>
        <dbReference type="SAM" id="Phobius"/>
    </source>
</evidence>
<dbReference type="GO" id="GO:0016887">
    <property type="term" value="F:ATP hydrolysis activity"/>
    <property type="evidence" value="ECO:0007669"/>
    <property type="project" value="InterPro"/>
</dbReference>
<keyword evidence="3 8" id="KW-0812">Transmembrane</keyword>
<dbReference type="RefSeq" id="WP_093362018.1">
    <property type="nucleotide sequence ID" value="NZ_FOLG01000012.1"/>
</dbReference>
<dbReference type="GO" id="GO:0005886">
    <property type="term" value="C:plasma membrane"/>
    <property type="evidence" value="ECO:0007669"/>
    <property type="project" value="UniProtKB-SubCell"/>
</dbReference>
<evidence type="ECO:0000313" key="12">
    <source>
        <dbReference type="Proteomes" id="UP000198728"/>
    </source>
</evidence>
<dbReference type="SMART" id="SM00382">
    <property type="entry name" value="AAA"/>
    <property type="match status" value="1"/>
</dbReference>
<keyword evidence="5 11" id="KW-0067">ATP-binding</keyword>
<name>A0A1I1NJV7_9RHOB</name>
<gene>
    <name evidence="11" type="ORF">SAMN04488094_112107</name>
</gene>
<accession>A0A1I1NJV7</accession>
<dbReference type="PANTHER" id="PTHR11384:SF59">
    <property type="entry name" value="LYSOSOMAL COBALAMIN TRANSPORTER ABCD4"/>
    <property type="match status" value="1"/>
</dbReference>
<feature type="domain" description="ABC transmembrane type-1" evidence="10">
    <location>
        <begin position="43"/>
        <end position="342"/>
    </location>
</feature>
<evidence type="ECO:0000259" key="9">
    <source>
        <dbReference type="PROSITE" id="PS50893"/>
    </source>
</evidence>
<protein>
    <submittedName>
        <fullName evidence="11">Putative ATP-binding cassette transporter</fullName>
    </submittedName>
</protein>
<dbReference type="InterPro" id="IPR050835">
    <property type="entry name" value="ABC_transporter_sub-D"/>
</dbReference>
<feature type="domain" description="ABC transporter" evidence="9">
    <location>
        <begin position="383"/>
        <end position="593"/>
    </location>
</feature>
<feature type="transmembrane region" description="Helical" evidence="8">
    <location>
        <begin position="198"/>
        <end position="215"/>
    </location>
</feature>
<evidence type="ECO:0000256" key="4">
    <source>
        <dbReference type="ARBA" id="ARBA00022741"/>
    </source>
</evidence>
<dbReference type="PROSITE" id="PS50929">
    <property type="entry name" value="ABC_TM1F"/>
    <property type="match status" value="1"/>
</dbReference>
<dbReference type="Pfam" id="PF06472">
    <property type="entry name" value="ABC_membrane_2"/>
    <property type="match status" value="1"/>
</dbReference>
<dbReference type="EMBL" id="FOLG01000012">
    <property type="protein sequence ID" value="SFC97765.1"/>
    <property type="molecule type" value="Genomic_DNA"/>
</dbReference>
<comment type="subcellular location">
    <subcellularLocation>
        <location evidence="1">Cell membrane</location>
        <topology evidence="1">Multi-pass membrane protein</topology>
    </subcellularLocation>
</comment>
<sequence>MRLGVVEVSEMIVEKDRLGPQVRSLWQALRAGQHTRRILWMVAAMLMAIVANAVGQVRLNTWQGDFYNTLEGRQVDAFWHQAVVFLVIVAALLTLVVIQTWLTEMLKLRLREALTTDLLNTWLVPARAYLLRFAGQIGMNPDQRLHEDARKLTELTAGLGIGLAQSSLLLVSFIGVLWGLSANVTFRYGGAQFGIPGYMVWCALAYSLGGSLLAWRVGRPLVGINAGLYAAEAELRFSMVRLSESAEGVALYRGEADERAHLGRRLTEVIDIMVNRAWGLAQLTWVTSGYGWLALIFPILVAAPGYFSNDLTFGALMMVVGAFFQVNQSLRWFVDNVPTIADWRATLRRVTALRHALQNIDGLTPDRGAGSRIRLTRNAEPRLELLGVSVSLRDGVTRIEGGDLAVNRGDRLLITGDPESGKSTVFRSIAGLWPWGEGEIRLPEPDKMLFLPNRPYLPSGTLEETIAYPDAPPLNGGAAAAQALTSVGLGHLVGRLSEEARWDRELSLEEQQRLGFARALVQRPGWLLIDDAASAVGHRARRDLMLALTKSQPDLTIVVFGRDDDASDGELFTRCTRVVRDPAPGNDETPAAPE</sequence>
<keyword evidence="7 8" id="KW-0472">Membrane</keyword>
<dbReference type="PROSITE" id="PS50893">
    <property type="entry name" value="ABC_TRANSPORTER_2"/>
    <property type="match status" value="1"/>
</dbReference>
<dbReference type="Gene3D" id="3.40.50.300">
    <property type="entry name" value="P-loop containing nucleotide triphosphate hydrolases"/>
    <property type="match status" value="1"/>
</dbReference>
<dbReference type="AlphaFoldDB" id="A0A1I1NJV7"/>
<keyword evidence="4" id="KW-0547">Nucleotide-binding</keyword>
<dbReference type="InterPro" id="IPR011527">
    <property type="entry name" value="ABC1_TM_dom"/>
</dbReference>
<keyword evidence="2" id="KW-0813">Transport</keyword>
<dbReference type="GO" id="GO:0140359">
    <property type="term" value="F:ABC-type transporter activity"/>
    <property type="evidence" value="ECO:0007669"/>
    <property type="project" value="InterPro"/>
</dbReference>
<dbReference type="InterPro" id="IPR003593">
    <property type="entry name" value="AAA+_ATPase"/>
</dbReference>
<feature type="transmembrane region" description="Helical" evidence="8">
    <location>
        <begin position="77"/>
        <end position="102"/>
    </location>
</feature>
<dbReference type="PANTHER" id="PTHR11384">
    <property type="entry name" value="ATP-BINDING CASSETTE, SUB-FAMILY D MEMBER"/>
    <property type="match status" value="1"/>
</dbReference>
<evidence type="ECO:0000256" key="6">
    <source>
        <dbReference type="ARBA" id="ARBA00022989"/>
    </source>
</evidence>
<dbReference type="SUPFAM" id="SSF52540">
    <property type="entry name" value="P-loop containing nucleoside triphosphate hydrolases"/>
    <property type="match status" value="1"/>
</dbReference>
<dbReference type="InterPro" id="IPR036640">
    <property type="entry name" value="ABC1_TM_sf"/>
</dbReference>
<feature type="transmembrane region" description="Helical" evidence="8">
    <location>
        <begin position="38"/>
        <end position="57"/>
    </location>
</feature>
<evidence type="ECO:0000256" key="1">
    <source>
        <dbReference type="ARBA" id="ARBA00004651"/>
    </source>
</evidence>
<evidence type="ECO:0000313" key="11">
    <source>
        <dbReference type="EMBL" id="SFC97765.1"/>
    </source>
</evidence>
<feature type="transmembrane region" description="Helical" evidence="8">
    <location>
        <begin position="283"/>
        <end position="307"/>
    </location>
</feature>
<dbReference type="Proteomes" id="UP000198728">
    <property type="component" value="Unassembled WGS sequence"/>
</dbReference>
<evidence type="ECO:0000256" key="7">
    <source>
        <dbReference type="ARBA" id="ARBA00023136"/>
    </source>
</evidence>
<organism evidence="11 12">
    <name type="scientific">Tropicimonas isoalkanivorans</name>
    <dbReference type="NCBI Taxonomy" id="441112"/>
    <lineage>
        <taxon>Bacteria</taxon>
        <taxon>Pseudomonadati</taxon>
        <taxon>Pseudomonadota</taxon>
        <taxon>Alphaproteobacteria</taxon>
        <taxon>Rhodobacterales</taxon>
        <taxon>Roseobacteraceae</taxon>
        <taxon>Tropicimonas</taxon>
    </lineage>
</organism>
<dbReference type="Pfam" id="PF00005">
    <property type="entry name" value="ABC_tran"/>
    <property type="match status" value="1"/>
</dbReference>
<feature type="transmembrane region" description="Helical" evidence="8">
    <location>
        <begin position="155"/>
        <end position="178"/>
    </location>
</feature>
<dbReference type="STRING" id="441112.SAMN04488094_112107"/>
<keyword evidence="6 8" id="KW-1133">Transmembrane helix</keyword>
<evidence type="ECO:0000256" key="3">
    <source>
        <dbReference type="ARBA" id="ARBA00022692"/>
    </source>
</evidence>
<evidence type="ECO:0000256" key="2">
    <source>
        <dbReference type="ARBA" id="ARBA00022448"/>
    </source>
</evidence>
<keyword evidence="12" id="KW-1185">Reference proteome</keyword>
<dbReference type="InterPro" id="IPR003439">
    <property type="entry name" value="ABC_transporter-like_ATP-bd"/>
</dbReference>
<dbReference type="InterPro" id="IPR027417">
    <property type="entry name" value="P-loop_NTPase"/>
</dbReference>
<dbReference type="Gene3D" id="1.20.1560.10">
    <property type="entry name" value="ABC transporter type 1, transmembrane domain"/>
    <property type="match status" value="1"/>
</dbReference>
<dbReference type="SUPFAM" id="SSF90123">
    <property type="entry name" value="ABC transporter transmembrane region"/>
    <property type="match status" value="1"/>
</dbReference>
<proteinExistence type="predicted"/>
<dbReference type="GO" id="GO:0005524">
    <property type="term" value="F:ATP binding"/>
    <property type="evidence" value="ECO:0007669"/>
    <property type="project" value="UniProtKB-KW"/>
</dbReference>
<reference evidence="11 12" key="1">
    <citation type="submission" date="2016-10" db="EMBL/GenBank/DDBJ databases">
        <authorList>
            <person name="de Groot N.N."/>
        </authorList>
    </citation>
    <scope>NUCLEOTIDE SEQUENCE [LARGE SCALE GENOMIC DNA]</scope>
    <source>
        <strain evidence="11 12">DSM 19548</strain>
    </source>
</reference>
<dbReference type="OrthoDB" id="9810134at2"/>
<evidence type="ECO:0000256" key="5">
    <source>
        <dbReference type="ARBA" id="ARBA00022840"/>
    </source>
</evidence>
<evidence type="ECO:0000259" key="10">
    <source>
        <dbReference type="PROSITE" id="PS50929"/>
    </source>
</evidence>